<feature type="signal peptide" evidence="1">
    <location>
        <begin position="1"/>
        <end position="23"/>
    </location>
</feature>
<dbReference type="STRING" id="80852.AWOD_I_0053"/>
<feature type="chain" id="PRO_5001857753" evidence="1">
    <location>
        <begin position="24"/>
        <end position="413"/>
    </location>
</feature>
<gene>
    <name evidence="2" type="ORF">AWOD_I_0053</name>
</gene>
<dbReference type="Proteomes" id="UP000032427">
    <property type="component" value="Chromosome 1"/>
</dbReference>
<dbReference type="SUPFAM" id="SSF56935">
    <property type="entry name" value="Porins"/>
    <property type="match status" value="1"/>
</dbReference>
<sequence length="413" mass="45371">MTIKAFRLLPIASLCALSFQALAVESTDARISELEQQVSVLTEQQQSSLSDRFQFNGFASLNLQTANNSAGYAGTTNTLNLDEGSLFGLQTVFTVNDSTSATIQLVSRGTELENWTPQVEWAFISHQFNTNFTGRAGKLRLPLFMLSDYLEVGYAQLGARVPQEVYGTVVATSFTGADAIYDIELEDSNIQLQGFAGSHHLSSDKTKFEVETKFDQIYGGVITWTNDTVTLRSSYAQAKVSSSDNWKSGNAMMPTIANSTFEDDKAKFYGLGARYDGEQLFAMSELTRTETNGFYPDVDAAYLTLGYRIESVTPYITVSRMETQDNQIRSNAKNSASNPIDYAGAAMQQALLDIERTSYSIGSRWDVYTNMALKADITYITGFGDTNGGLSGVAQNQTIDSSTIYTIKLDVVF</sequence>
<dbReference type="KEGG" id="awd:AWOD_I_0053"/>
<protein>
    <submittedName>
        <fullName evidence="2">Putative exported protein</fullName>
    </submittedName>
</protein>
<keyword evidence="1" id="KW-0732">Signal</keyword>
<keyword evidence="3" id="KW-1185">Reference proteome</keyword>
<evidence type="ECO:0000313" key="3">
    <source>
        <dbReference type="Proteomes" id="UP000032427"/>
    </source>
</evidence>
<organism evidence="2 3">
    <name type="scientific">Aliivibrio wodanis</name>
    <dbReference type="NCBI Taxonomy" id="80852"/>
    <lineage>
        <taxon>Bacteria</taxon>
        <taxon>Pseudomonadati</taxon>
        <taxon>Pseudomonadota</taxon>
        <taxon>Gammaproteobacteria</taxon>
        <taxon>Vibrionales</taxon>
        <taxon>Vibrionaceae</taxon>
        <taxon>Aliivibrio</taxon>
    </lineage>
</organism>
<dbReference type="EMBL" id="LN554846">
    <property type="protein sequence ID" value="CED70151.1"/>
    <property type="molecule type" value="Genomic_DNA"/>
</dbReference>
<dbReference type="HOGENOM" id="CLU_036480_0_0_6"/>
<accession>A0A090II48</accession>
<dbReference type="PATRIC" id="fig|80852.17.peg.53"/>
<evidence type="ECO:0000256" key="1">
    <source>
        <dbReference type="SAM" id="SignalP"/>
    </source>
</evidence>
<name>A0A090II48_9GAMM</name>
<proteinExistence type="predicted"/>
<evidence type="ECO:0000313" key="2">
    <source>
        <dbReference type="EMBL" id="CED70151.1"/>
    </source>
</evidence>
<reference evidence="3" key="1">
    <citation type="submission" date="2014-09" db="EMBL/GenBank/DDBJ databases">
        <authorList>
            <person name="Hjerde E."/>
        </authorList>
    </citation>
    <scope>NUCLEOTIDE SEQUENCE [LARGE SCALE GENOMIC DNA]</scope>
    <source>
        <strain evidence="3">06/09/139</strain>
    </source>
</reference>
<dbReference type="GeneID" id="28539583"/>
<dbReference type="OrthoDB" id="197869at2"/>
<dbReference type="AlphaFoldDB" id="A0A090II48"/>